<accession>A0A9D1P7R2</accession>
<dbReference type="Gene3D" id="3.40.190.10">
    <property type="entry name" value="Periplasmic binding protein-like II"/>
    <property type="match status" value="2"/>
</dbReference>
<evidence type="ECO:0000313" key="2">
    <source>
        <dbReference type="EMBL" id="HIV27143.1"/>
    </source>
</evidence>
<feature type="signal peptide" evidence="1">
    <location>
        <begin position="1"/>
        <end position="25"/>
    </location>
</feature>
<dbReference type="EMBL" id="DVOT01000074">
    <property type="protein sequence ID" value="HIV27143.1"/>
    <property type="molecule type" value="Genomic_DNA"/>
</dbReference>
<dbReference type="AlphaFoldDB" id="A0A9D1P7R2"/>
<evidence type="ECO:0000256" key="1">
    <source>
        <dbReference type="SAM" id="SignalP"/>
    </source>
</evidence>
<name>A0A9D1P7R2_9FIRM</name>
<dbReference type="Proteomes" id="UP000886884">
    <property type="component" value="Unassembled WGS sequence"/>
</dbReference>
<dbReference type="SUPFAM" id="SSF53850">
    <property type="entry name" value="Periplasmic binding protein-like II"/>
    <property type="match status" value="1"/>
</dbReference>
<sequence length="566" mass="63027">MKHIKVVLALLLVLSLGLGMTNALAEDGLTTVTVLGYNQGSALMGSFENSYAYEWLQEQMTALGIDLQIEYVEADQYSTTITTRLATNTDLADIMFLEIDNVTLNNLINRGMLTSVDEILEYSDGTASGFLAPDGEYSAIRNSGTGPDGTFWVLQGVMTGIFNVNGWTGSYSVGIRQDWLDKLELPMPTTIDEFVDTMVAFREKDANGNGIPDEKVLFASDLSLLRHSGIAGWFGLIMNNIGLDPNTDEITTVFYQDGFKDYVKFIKRLVDAGVMSLADEGSLYTTDTSSLISQNTIGAMFYQTASMYSRDELTGDAACDYRPISLQGVEGITPTRRGDYNLSIYTGYYAFMNSIDVQAAAKLLDFFFSEPYWSWNREGLEGKDFEIDENGNKQSLTTGMTNDEIIAQRLGGGRFYMDRAILPCLDMAMTYYTYNGEKVGTFTTAEDLANSAYGQEELAKQDAADPTGKRRELLMASWEQMEQTDAVMYQTNMATYLALPTDEEVETLDFYTTDLDMAMTDLFIDLINGTKDIDNLDEYLEELRALGLDEVIGVYQARYDRFKGEA</sequence>
<gene>
    <name evidence="2" type="ORF">IAA64_04190</name>
</gene>
<organism evidence="2 3">
    <name type="scientific">Candidatus Ornithocaccomicrobium faecavium</name>
    <dbReference type="NCBI Taxonomy" id="2840890"/>
    <lineage>
        <taxon>Bacteria</taxon>
        <taxon>Bacillati</taxon>
        <taxon>Bacillota</taxon>
        <taxon>Clostridia</taxon>
        <taxon>Candidatus Ornithocaccomicrobium</taxon>
    </lineage>
</organism>
<evidence type="ECO:0000313" key="3">
    <source>
        <dbReference type="Proteomes" id="UP000886884"/>
    </source>
</evidence>
<proteinExistence type="predicted"/>
<reference evidence="2" key="1">
    <citation type="submission" date="2020-10" db="EMBL/GenBank/DDBJ databases">
        <authorList>
            <person name="Gilroy R."/>
        </authorList>
    </citation>
    <scope>NUCLEOTIDE SEQUENCE</scope>
    <source>
        <strain evidence="2">CHK183-6373</strain>
    </source>
</reference>
<comment type="caution">
    <text evidence="2">The sequence shown here is derived from an EMBL/GenBank/DDBJ whole genome shotgun (WGS) entry which is preliminary data.</text>
</comment>
<feature type="chain" id="PRO_5039236318" evidence="1">
    <location>
        <begin position="26"/>
        <end position="566"/>
    </location>
</feature>
<protein>
    <submittedName>
        <fullName evidence="2">Extracellular solute-binding protein</fullName>
    </submittedName>
</protein>
<reference evidence="2" key="2">
    <citation type="journal article" date="2021" name="PeerJ">
        <title>Extensive microbial diversity within the chicken gut microbiome revealed by metagenomics and culture.</title>
        <authorList>
            <person name="Gilroy R."/>
            <person name="Ravi A."/>
            <person name="Getino M."/>
            <person name="Pursley I."/>
            <person name="Horton D.L."/>
            <person name="Alikhan N.F."/>
            <person name="Baker D."/>
            <person name="Gharbi K."/>
            <person name="Hall N."/>
            <person name="Watson M."/>
            <person name="Adriaenssens E.M."/>
            <person name="Foster-Nyarko E."/>
            <person name="Jarju S."/>
            <person name="Secka A."/>
            <person name="Antonio M."/>
            <person name="Oren A."/>
            <person name="Chaudhuri R.R."/>
            <person name="La Ragione R."/>
            <person name="Hildebrand F."/>
            <person name="Pallen M.J."/>
        </authorList>
    </citation>
    <scope>NUCLEOTIDE SEQUENCE</scope>
    <source>
        <strain evidence="2">CHK183-6373</strain>
    </source>
</reference>
<keyword evidence="1" id="KW-0732">Signal</keyword>